<dbReference type="Gene3D" id="3.40.50.300">
    <property type="entry name" value="P-loop containing nucleotide triphosphate hydrolases"/>
    <property type="match status" value="1"/>
</dbReference>
<dbReference type="Proteomes" id="UP001273350">
    <property type="component" value="Unassembled WGS sequence"/>
</dbReference>
<organism evidence="4 5">
    <name type="scientific">Flavobacterium cupriresistens</name>
    <dbReference type="NCBI Taxonomy" id="2893885"/>
    <lineage>
        <taxon>Bacteria</taxon>
        <taxon>Pseudomonadati</taxon>
        <taxon>Bacteroidota</taxon>
        <taxon>Flavobacteriia</taxon>
        <taxon>Flavobacteriales</taxon>
        <taxon>Flavobacteriaceae</taxon>
        <taxon>Flavobacterium</taxon>
    </lineage>
</organism>
<comment type="caution">
    <text evidence="4">The sequence shown here is derived from an EMBL/GenBank/DDBJ whole genome shotgun (WGS) entry which is preliminary data.</text>
</comment>
<protein>
    <submittedName>
        <fullName evidence="4">AAA family ATPase</fullName>
    </submittedName>
</protein>
<dbReference type="Pfam" id="PF13175">
    <property type="entry name" value="AAA_15"/>
    <property type="match status" value="1"/>
</dbReference>
<dbReference type="InterPro" id="IPR051396">
    <property type="entry name" value="Bact_Antivir_Def_Nuclease"/>
</dbReference>
<dbReference type="CDD" id="cd01026">
    <property type="entry name" value="TOPRIM_OLD"/>
    <property type="match status" value="1"/>
</dbReference>
<dbReference type="EMBL" id="JAWXVI010000001">
    <property type="protein sequence ID" value="MDX6187781.1"/>
    <property type="molecule type" value="Genomic_DNA"/>
</dbReference>
<feature type="domain" description="Endonuclease GajA/Old nuclease/RecF-like AAA" evidence="2">
    <location>
        <begin position="1"/>
        <end position="398"/>
    </location>
</feature>
<dbReference type="InterPro" id="IPR041685">
    <property type="entry name" value="AAA_GajA/Old/RecF-like"/>
</dbReference>
<evidence type="ECO:0000313" key="4">
    <source>
        <dbReference type="EMBL" id="MDX6187781.1"/>
    </source>
</evidence>
<sequence length="756" mass="84392">MKIKTIEIRNFRLLKKVVLSLEDYTTVVVGRNNSGKTSLTEIFRRLIGDKNPTFSLFDFSISSIEGFKSALQKKLSGANDQEIRAEIPSIEIKITIEYPIDAEDLGTLSDFIIDLNVASNTAVILVQYTLKDGKLDNLFEGTTDDSAESIAAFIKSLREKIPNLFEAKIFAQDPNDETNVATMDHTKFKSVIGAGFINAQRGLDDVTHSEKDVLGKVLSQLFKTSKSDSAPEDMKEKSEALQVIIDEIQEKVDTDFNGKLDKLLPALALFGYPGLADPNLSTETRLDVSNILDSHTKIRYNQGDNLFLPETYNGLGSRNLIYILFQLFEFFRQYQSRPVSNSLDIIFIEEPEAHLHPQMQQIFIKKLYEIAEEFSNVLNEGKPWPVQFVVTTHSTHIANEAEFEAIRYFLTSNNEQRETTIKDLRKEFRADELQADKEFLHKYLTLTKCDLYFADKAILIEGIAERLMMPLLISKSDALTMQAKLAVNPVTAVVAVESDPEAAIPTEDQSSLPDTQEETANNIDTPISSSTQMVPISTVEPSGDVAIPESTVHTEDFPTLSTQYISVIEVGGAYAHHFYKFLDFLELRCLVITDIDAVVSTVKDRKTTYPGSLVCEGSHSSNAGIKNWFAPGTAGHYTMANCIAKTPNEKVSGSRRIAYQIPEDGLDGCGRSFEEALILANRELFAVTGYSVAEIEKFADDNAPDNKNKSAFALEYGLEKTDWKAPKYIVEGLQWLALKPNKPAEDVEEAIVELVQ</sequence>
<name>A0ABU4R6E0_9FLAO</name>
<keyword evidence="5" id="KW-1185">Reference proteome</keyword>
<accession>A0ABU4R6E0</accession>
<reference evidence="4 5" key="1">
    <citation type="submission" date="2023-11" db="EMBL/GenBank/DDBJ databases">
        <title>Unpublished Manusciprt.</title>
        <authorList>
            <person name="Saticioglu I.B."/>
            <person name="Ay H."/>
            <person name="Ajmi N."/>
            <person name="Altun S."/>
            <person name="Duman M."/>
        </authorList>
    </citation>
    <scope>NUCLEOTIDE SEQUENCE [LARGE SCALE GENOMIC DNA]</scope>
    <source>
        <strain evidence="4 5">Fl-318</strain>
    </source>
</reference>
<feature type="domain" description="OLD protein-like TOPRIM" evidence="3">
    <location>
        <begin position="557"/>
        <end position="596"/>
    </location>
</feature>
<evidence type="ECO:0000259" key="2">
    <source>
        <dbReference type="Pfam" id="PF13175"/>
    </source>
</evidence>
<feature type="compositionally biased region" description="Polar residues" evidence="1">
    <location>
        <begin position="507"/>
        <end position="532"/>
    </location>
</feature>
<evidence type="ECO:0000313" key="5">
    <source>
        <dbReference type="Proteomes" id="UP001273350"/>
    </source>
</evidence>
<gene>
    <name evidence="4" type="ORF">SGQ83_00325</name>
</gene>
<dbReference type="InterPro" id="IPR027417">
    <property type="entry name" value="P-loop_NTPase"/>
</dbReference>
<feature type="region of interest" description="Disordered" evidence="1">
    <location>
        <begin position="503"/>
        <end position="532"/>
    </location>
</feature>
<dbReference type="InterPro" id="IPR034139">
    <property type="entry name" value="TOPRIM_OLD"/>
</dbReference>
<evidence type="ECO:0000256" key="1">
    <source>
        <dbReference type="SAM" id="MobiDB-lite"/>
    </source>
</evidence>
<dbReference type="PANTHER" id="PTHR43581">
    <property type="entry name" value="ATP/GTP PHOSPHATASE"/>
    <property type="match status" value="1"/>
</dbReference>
<dbReference type="RefSeq" id="WP_230002767.1">
    <property type="nucleotide sequence ID" value="NZ_CP087134.1"/>
</dbReference>
<evidence type="ECO:0000259" key="3">
    <source>
        <dbReference type="Pfam" id="PF20469"/>
    </source>
</evidence>
<dbReference type="Pfam" id="PF20469">
    <property type="entry name" value="OLD-like_TOPRIM"/>
    <property type="match status" value="1"/>
</dbReference>
<dbReference type="PANTHER" id="PTHR43581:SF4">
    <property type="entry name" value="ATP_GTP PHOSPHATASE"/>
    <property type="match status" value="1"/>
</dbReference>
<proteinExistence type="predicted"/>
<dbReference type="SUPFAM" id="SSF52540">
    <property type="entry name" value="P-loop containing nucleoside triphosphate hydrolases"/>
    <property type="match status" value="1"/>
</dbReference>